<feature type="region of interest" description="Disordered" evidence="1">
    <location>
        <begin position="40"/>
        <end position="71"/>
    </location>
</feature>
<evidence type="ECO:0000313" key="3">
    <source>
        <dbReference type="Proteomes" id="UP001218188"/>
    </source>
</evidence>
<organism evidence="2 3">
    <name type="scientific">Mycena alexandri</name>
    <dbReference type="NCBI Taxonomy" id="1745969"/>
    <lineage>
        <taxon>Eukaryota</taxon>
        <taxon>Fungi</taxon>
        <taxon>Dikarya</taxon>
        <taxon>Basidiomycota</taxon>
        <taxon>Agaricomycotina</taxon>
        <taxon>Agaricomycetes</taxon>
        <taxon>Agaricomycetidae</taxon>
        <taxon>Agaricales</taxon>
        <taxon>Marasmiineae</taxon>
        <taxon>Mycenaceae</taxon>
        <taxon>Mycena</taxon>
    </lineage>
</organism>
<accession>A0AAD6X037</accession>
<feature type="region of interest" description="Disordered" evidence="1">
    <location>
        <begin position="1"/>
        <end position="24"/>
    </location>
</feature>
<comment type="caution">
    <text evidence="2">The sequence shown here is derived from an EMBL/GenBank/DDBJ whole genome shotgun (WGS) entry which is preliminary data.</text>
</comment>
<gene>
    <name evidence="2" type="ORF">C8F04DRAFT_1110043</name>
</gene>
<feature type="region of interest" description="Disordered" evidence="1">
    <location>
        <begin position="111"/>
        <end position="148"/>
    </location>
</feature>
<reference evidence="2" key="1">
    <citation type="submission" date="2023-03" db="EMBL/GenBank/DDBJ databases">
        <title>Massive genome expansion in bonnet fungi (Mycena s.s.) driven by repeated elements and novel gene families across ecological guilds.</title>
        <authorList>
            <consortium name="Lawrence Berkeley National Laboratory"/>
            <person name="Harder C.B."/>
            <person name="Miyauchi S."/>
            <person name="Viragh M."/>
            <person name="Kuo A."/>
            <person name="Thoen E."/>
            <person name="Andreopoulos B."/>
            <person name="Lu D."/>
            <person name="Skrede I."/>
            <person name="Drula E."/>
            <person name="Henrissat B."/>
            <person name="Morin E."/>
            <person name="Kohler A."/>
            <person name="Barry K."/>
            <person name="LaButti K."/>
            <person name="Morin E."/>
            <person name="Salamov A."/>
            <person name="Lipzen A."/>
            <person name="Mereny Z."/>
            <person name="Hegedus B."/>
            <person name="Baldrian P."/>
            <person name="Stursova M."/>
            <person name="Weitz H."/>
            <person name="Taylor A."/>
            <person name="Grigoriev I.V."/>
            <person name="Nagy L.G."/>
            <person name="Martin F."/>
            <person name="Kauserud H."/>
        </authorList>
    </citation>
    <scope>NUCLEOTIDE SEQUENCE</scope>
    <source>
        <strain evidence="2">CBHHK200</strain>
    </source>
</reference>
<dbReference type="EMBL" id="JARJCM010000080">
    <property type="protein sequence ID" value="KAJ7031627.1"/>
    <property type="molecule type" value="Genomic_DNA"/>
</dbReference>
<name>A0AAD6X037_9AGAR</name>
<proteinExistence type="predicted"/>
<feature type="compositionally biased region" description="Gly residues" evidence="1">
    <location>
        <begin position="280"/>
        <end position="293"/>
    </location>
</feature>
<feature type="region of interest" description="Disordered" evidence="1">
    <location>
        <begin position="245"/>
        <end position="314"/>
    </location>
</feature>
<dbReference type="Proteomes" id="UP001218188">
    <property type="component" value="Unassembled WGS sequence"/>
</dbReference>
<keyword evidence="3" id="KW-1185">Reference proteome</keyword>
<evidence type="ECO:0000256" key="1">
    <source>
        <dbReference type="SAM" id="MobiDB-lite"/>
    </source>
</evidence>
<feature type="non-terminal residue" evidence="2">
    <location>
        <position position="314"/>
    </location>
</feature>
<feature type="compositionally biased region" description="Acidic residues" evidence="1">
    <location>
        <begin position="120"/>
        <end position="142"/>
    </location>
</feature>
<evidence type="ECO:0000313" key="2">
    <source>
        <dbReference type="EMBL" id="KAJ7031627.1"/>
    </source>
</evidence>
<protein>
    <submittedName>
        <fullName evidence="2">Uncharacterized protein</fullName>
    </submittedName>
</protein>
<sequence length="314" mass="33358">MLASLRNYRPNRKKITSKSPFSLGKRTDVGYESQVFDIGESSYEERDLDPTSSAGRIYESLPQLPPPEPVVSPRVEVDIEQTPADWFPSHFLKTDSIAGPSSLTAAASAILVPPPPVDTPDNDEGEDDAEDEEEEDDDDEDYSMSSGDEFVANLESLDASNFLALPPSDPSALPSLVAARKPAPSPIKIPNASLHGPRVQLVRSSTVQSRPESMFSSLDGTSAVSGTTLARALIGDSFVLSADRSSRYRSGASVLTRSDSATLPRGEHPFSPAWSAGGQRKSGGGFSGGGGSAGELDSMGRPIPPVPQMPEELR</sequence>
<dbReference type="AlphaFoldDB" id="A0AAD6X037"/>